<dbReference type="SUPFAM" id="SSF53098">
    <property type="entry name" value="Ribonuclease H-like"/>
    <property type="match status" value="1"/>
</dbReference>
<dbReference type="AlphaFoldDB" id="A0A523YRD3"/>
<gene>
    <name evidence="14" type="primary">ruvC</name>
    <name evidence="14" type="ORF">E3J33_00765</name>
</gene>
<dbReference type="GO" id="GO:0003677">
    <property type="term" value="F:DNA binding"/>
    <property type="evidence" value="ECO:0007669"/>
    <property type="project" value="UniProtKB-KW"/>
</dbReference>
<evidence type="ECO:0000256" key="12">
    <source>
        <dbReference type="ARBA" id="ARBA00029354"/>
    </source>
</evidence>
<evidence type="ECO:0000256" key="3">
    <source>
        <dbReference type="ARBA" id="ARBA00022722"/>
    </source>
</evidence>
<evidence type="ECO:0000313" key="15">
    <source>
        <dbReference type="Proteomes" id="UP000316925"/>
    </source>
</evidence>
<name>A0A523YRD3_UNCAE</name>
<dbReference type="EMBL" id="SOIJ01000039">
    <property type="protein sequence ID" value="TET94071.1"/>
    <property type="molecule type" value="Genomic_DNA"/>
</dbReference>
<evidence type="ECO:0000256" key="7">
    <source>
        <dbReference type="ARBA" id="ARBA00022801"/>
    </source>
</evidence>
<evidence type="ECO:0000256" key="4">
    <source>
        <dbReference type="ARBA" id="ARBA00022723"/>
    </source>
</evidence>
<evidence type="ECO:0000256" key="5">
    <source>
        <dbReference type="ARBA" id="ARBA00022759"/>
    </source>
</evidence>
<dbReference type="InterPro" id="IPR036397">
    <property type="entry name" value="RNaseH_sf"/>
</dbReference>
<keyword evidence="2" id="KW-0963">Cytoplasm</keyword>
<dbReference type="PANTHER" id="PTHR30194:SF3">
    <property type="entry name" value="CROSSOVER JUNCTION ENDODEOXYRIBONUCLEASE RUVC"/>
    <property type="match status" value="1"/>
</dbReference>
<dbReference type="FunFam" id="3.30.420.10:FF:000002">
    <property type="entry name" value="Crossover junction endodeoxyribonuclease RuvC"/>
    <property type="match status" value="1"/>
</dbReference>
<evidence type="ECO:0000256" key="13">
    <source>
        <dbReference type="NCBIfam" id="TIGR00228"/>
    </source>
</evidence>
<feature type="non-terminal residue" evidence="14">
    <location>
        <position position="139"/>
    </location>
</feature>
<protein>
    <recommendedName>
        <fullName evidence="13">Crossover junction endodeoxyribonuclease RuvC</fullName>
        <ecNumber evidence="13">3.1.21.10</ecNumber>
    </recommendedName>
</protein>
<dbReference type="GO" id="GO:0006310">
    <property type="term" value="P:DNA recombination"/>
    <property type="evidence" value="ECO:0007669"/>
    <property type="project" value="UniProtKB-UniRule"/>
</dbReference>
<dbReference type="NCBIfam" id="NF000711">
    <property type="entry name" value="PRK00039.2-1"/>
    <property type="match status" value="1"/>
</dbReference>
<sequence length="139" mass="15490">MIVLGVDPGTAATGYGLINTGKNPEMIECDCIYTSSQMEMADRLKIIYQKMSEIIHRFHPKEVAIEQIYFSKNSKTALSIGQARGVIMLAASNEGVRVFNYSPLEVKQTITGYGRATKHQIQHMVKDLLHLSCVPRSTD</sequence>
<dbReference type="InterPro" id="IPR002176">
    <property type="entry name" value="X-over_junc_endoDNase_RuvC"/>
</dbReference>
<dbReference type="GO" id="GO:0008821">
    <property type="term" value="F:crossover junction DNA endonuclease activity"/>
    <property type="evidence" value="ECO:0007669"/>
    <property type="project" value="UniProtKB-UniRule"/>
</dbReference>
<evidence type="ECO:0000256" key="2">
    <source>
        <dbReference type="ARBA" id="ARBA00022490"/>
    </source>
</evidence>
<evidence type="ECO:0000256" key="8">
    <source>
        <dbReference type="ARBA" id="ARBA00022842"/>
    </source>
</evidence>
<dbReference type="PRINTS" id="PR00696">
    <property type="entry name" value="RSOLVASERUVC"/>
</dbReference>
<keyword evidence="5" id="KW-0255">Endonuclease</keyword>
<keyword evidence="6" id="KW-0227">DNA damage</keyword>
<evidence type="ECO:0000256" key="10">
    <source>
        <dbReference type="ARBA" id="ARBA00023172"/>
    </source>
</evidence>
<dbReference type="PANTHER" id="PTHR30194">
    <property type="entry name" value="CROSSOVER JUNCTION ENDODEOXYRIBONUCLEASE RUVC"/>
    <property type="match status" value="1"/>
</dbReference>
<dbReference type="GO" id="GO:0046872">
    <property type="term" value="F:metal ion binding"/>
    <property type="evidence" value="ECO:0007669"/>
    <property type="project" value="UniProtKB-KW"/>
</dbReference>
<evidence type="ECO:0000256" key="11">
    <source>
        <dbReference type="ARBA" id="ARBA00023204"/>
    </source>
</evidence>
<comment type="catalytic activity">
    <reaction evidence="12">
        <text>Endonucleolytic cleavage at a junction such as a reciprocal single-stranded crossover between two homologous DNA duplexes (Holliday junction).</text>
        <dbReference type="EC" id="3.1.21.10"/>
    </reaction>
</comment>
<dbReference type="Proteomes" id="UP000316925">
    <property type="component" value="Unassembled WGS sequence"/>
</dbReference>
<dbReference type="HAMAP" id="MF_00034">
    <property type="entry name" value="RuvC"/>
    <property type="match status" value="1"/>
</dbReference>
<dbReference type="GO" id="GO:0006281">
    <property type="term" value="P:DNA repair"/>
    <property type="evidence" value="ECO:0007669"/>
    <property type="project" value="UniProtKB-KW"/>
</dbReference>
<dbReference type="EC" id="3.1.21.10" evidence="13"/>
<evidence type="ECO:0000313" key="14">
    <source>
        <dbReference type="EMBL" id="TET94071.1"/>
    </source>
</evidence>
<proteinExistence type="inferred from homology"/>
<evidence type="ECO:0000256" key="1">
    <source>
        <dbReference type="ARBA" id="ARBA00009518"/>
    </source>
</evidence>
<dbReference type="Gene3D" id="3.30.420.10">
    <property type="entry name" value="Ribonuclease H-like superfamily/Ribonuclease H"/>
    <property type="match status" value="1"/>
</dbReference>
<dbReference type="Pfam" id="PF02075">
    <property type="entry name" value="RuvC"/>
    <property type="match status" value="1"/>
</dbReference>
<keyword evidence="11" id="KW-0234">DNA repair</keyword>
<evidence type="ECO:0000256" key="6">
    <source>
        <dbReference type="ARBA" id="ARBA00022763"/>
    </source>
</evidence>
<organism evidence="14 15">
    <name type="scientific">Aerophobetes bacterium</name>
    <dbReference type="NCBI Taxonomy" id="2030807"/>
    <lineage>
        <taxon>Bacteria</taxon>
        <taxon>Candidatus Aerophobota</taxon>
    </lineage>
</organism>
<keyword evidence="9" id="KW-0238">DNA-binding</keyword>
<keyword evidence="4" id="KW-0479">Metal-binding</keyword>
<dbReference type="NCBIfam" id="TIGR00228">
    <property type="entry name" value="ruvC"/>
    <property type="match status" value="1"/>
</dbReference>
<keyword evidence="8" id="KW-0460">Magnesium</keyword>
<accession>A0A523YRD3</accession>
<keyword evidence="7 14" id="KW-0378">Hydrolase</keyword>
<comment type="caution">
    <text evidence="14">The sequence shown here is derived from an EMBL/GenBank/DDBJ whole genome shotgun (WGS) entry which is preliminary data.</text>
</comment>
<reference evidence="14 15" key="1">
    <citation type="submission" date="2019-03" db="EMBL/GenBank/DDBJ databases">
        <title>Metabolic potential of uncultured bacteria and archaea associated with petroleum seepage in deep-sea sediments.</title>
        <authorList>
            <person name="Dong X."/>
            <person name="Hubert C."/>
        </authorList>
    </citation>
    <scope>NUCLEOTIDE SEQUENCE [LARGE SCALE GENOMIC DNA]</scope>
    <source>
        <strain evidence="14">E29_bin28</strain>
    </source>
</reference>
<dbReference type="InterPro" id="IPR012337">
    <property type="entry name" value="RNaseH-like_sf"/>
</dbReference>
<evidence type="ECO:0000256" key="9">
    <source>
        <dbReference type="ARBA" id="ARBA00023125"/>
    </source>
</evidence>
<dbReference type="CDD" id="cd16962">
    <property type="entry name" value="RuvC"/>
    <property type="match status" value="1"/>
</dbReference>
<comment type="similarity">
    <text evidence="1">Belongs to the RuvC family.</text>
</comment>
<keyword evidence="3" id="KW-0540">Nuclease</keyword>
<keyword evidence="10" id="KW-0233">DNA recombination</keyword>